<evidence type="ECO:0000256" key="7">
    <source>
        <dbReference type="SAM" id="Phobius"/>
    </source>
</evidence>
<feature type="transmembrane region" description="Helical" evidence="7">
    <location>
        <begin position="211"/>
        <end position="234"/>
    </location>
</feature>
<evidence type="ECO:0000256" key="3">
    <source>
        <dbReference type="ARBA" id="ARBA00022692"/>
    </source>
</evidence>
<evidence type="ECO:0000256" key="1">
    <source>
        <dbReference type="ARBA" id="ARBA00004141"/>
    </source>
</evidence>
<protein>
    <submittedName>
        <fullName evidence="8">Metal ABC transporter permease</fullName>
    </submittedName>
</protein>
<organism evidence="8 9">
    <name type="scientific">Lacticaseibacillus pabuli</name>
    <dbReference type="NCBI Taxonomy" id="3025672"/>
    <lineage>
        <taxon>Bacteria</taxon>
        <taxon>Bacillati</taxon>
        <taxon>Bacillota</taxon>
        <taxon>Bacilli</taxon>
        <taxon>Lactobacillales</taxon>
        <taxon>Lactobacillaceae</taxon>
        <taxon>Lacticaseibacillus</taxon>
    </lineage>
</organism>
<dbReference type="RefSeq" id="WP_274260063.1">
    <property type="nucleotide sequence ID" value="NZ_CP117884.1"/>
</dbReference>
<dbReference type="Proteomes" id="UP001220377">
    <property type="component" value="Chromosome"/>
</dbReference>
<feature type="transmembrane region" description="Helical" evidence="7">
    <location>
        <begin position="131"/>
        <end position="149"/>
    </location>
</feature>
<evidence type="ECO:0000313" key="9">
    <source>
        <dbReference type="Proteomes" id="UP001220377"/>
    </source>
</evidence>
<feature type="transmembrane region" description="Helical" evidence="7">
    <location>
        <begin position="49"/>
        <end position="73"/>
    </location>
</feature>
<keyword evidence="4 7" id="KW-1133">Transmembrane helix</keyword>
<comment type="subcellular location">
    <subcellularLocation>
        <location evidence="6">Cell membrane</location>
        <topology evidence="6">Multi-pass membrane protein</topology>
    </subcellularLocation>
    <subcellularLocation>
        <location evidence="1">Membrane</location>
        <topology evidence="1">Multi-pass membrane protein</topology>
    </subcellularLocation>
</comment>
<dbReference type="Pfam" id="PF00950">
    <property type="entry name" value="ABC-3"/>
    <property type="match status" value="1"/>
</dbReference>
<proteinExistence type="inferred from homology"/>
<evidence type="ECO:0000256" key="2">
    <source>
        <dbReference type="ARBA" id="ARBA00008034"/>
    </source>
</evidence>
<accession>A0ABY7WU89</accession>
<dbReference type="InterPro" id="IPR001626">
    <property type="entry name" value="ABC_TroCD"/>
</dbReference>
<comment type="similarity">
    <text evidence="2 6">Belongs to the ABC-3 integral membrane protein family.</text>
</comment>
<dbReference type="EMBL" id="CP117884">
    <property type="protein sequence ID" value="WDF82537.1"/>
    <property type="molecule type" value="Genomic_DNA"/>
</dbReference>
<keyword evidence="9" id="KW-1185">Reference proteome</keyword>
<dbReference type="SUPFAM" id="SSF81345">
    <property type="entry name" value="ABC transporter involved in vitamin B12 uptake, BtuC"/>
    <property type="match status" value="1"/>
</dbReference>
<evidence type="ECO:0000256" key="5">
    <source>
        <dbReference type="ARBA" id="ARBA00023136"/>
    </source>
</evidence>
<keyword evidence="3 6" id="KW-0812">Transmembrane</keyword>
<name>A0ABY7WU89_9LACO</name>
<evidence type="ECO:0000313" key="8">
    <source>
        <dbReference type="EMBL" id="WDF82537.1"/>
    </source>
</evidence>
<evidence type="ECO:0000256" key="4">
    <source>
        <dbReference type="ARBA" id="ARBA00022989"/>
    </source>
</evidence>
<dbReference type="InterPro" id="IPR037294">
    <property type="entry name" value="ABC_BtuC-like"/>
</dbReference>
<sequence>MLHYAFMQNAFLASTFIAIAAGVVGVFVTARQTSFLAHTLSEIGFAGAAFAVFIGISPLVGMLLFTILSAVTVGRMSTKASRREASTSAVSSLFVGLGILFLSLSNSSSSYATSILFGSIVGISRTEVWQLVLLASFVLVTVFLSYRSLAFDSFDPIGARAHGVKTELISIYFLVILAIAVSTGAQIVGSLLVFILLTLPSAGAKYLGRTLPQMIVISVIAALIGVWLGLTLAYVTNWPVTFFIAVIECLFYLGALQYHKIKQG</sequence>
<reference evidence="8 9" key="1">
    <citation type="submission" date="2023-02" db="EMBL/GenBank/DDBJ databases">
        <title>Genome sequence of Lacticaseibacillus sp. KACC 23028.</title>
        <authorList>
            <person name="Kim S."/>
            <person name="Heo J."/>
            <person name="Kwon S.-W."/>
        </authorList>
    </citation>
    <scope>NUCLEOTIDE SEQUENCE [LARGE SCALE GENOMIC DNA]</scope>
    <source>
        <strain evidence="8 9">KACC 23028</strain>
    </source>
</reference>
<gene>
    <name evidence="8" type="ORF">PQ472_11685</name>
</gene>
<dbReference type="PANTHER" id="PTHR30477:SF13">
    <property type="entry name" value="IRON TRANSPORT SYSTEM MEMBRANE PROTEIN HI_0360-RELATED"/>
    <property type="match status" value="1"/>
</dbReference>
<keyword evidence="5 7" id="KW-0472">Membrane</keyword>
<feature type="transmembrane region" description="Helical" evidence="7">
    <location>
        <begin position="85"/>
        <end position="102"/>
    </location>
</feature>
<feature type="transmembrane region" description="Helical" evidence="7">
    <location>
        <begin position="240"/>
        <end position="258"/>
    </location>
</feature>
<dbReference type="PANTHER" id="PTHR30477">
    <property type="entry name" value="ABC-TRANSPORTER METAL-BINDING PROTEIN"/>
    <property type="match status" value="1"/>
</dbReference>
<evidence type="ECO:0000256" key="6">
    <source>
        <dbReference type="RuleBase" id="RU003943"/>
    </source>
</evidence>
<feature type="transmembrane region" description="Helical" evidence="7">
    <location>
        <begin position="169"/>
        <end position="199"/>
    </location>
</feature>
<keyword evidence="6" id="KW-0813">Transport</keyword>
<dbReference type="Gene3D" id="1.10.3470.10">
    <property type="entry name" value="ABC transporter involved in vitamin B12 uptake, BtuC"/>
    <property type="match status" value="1"/>
</dbReference>